<proteinExistence type="predicted"/>
<sequence>EQGERELRLSVLPEGCDRGCPHRRPLRRGRRTRAAAAPAVLRGGDVPRQLPRCGHRVGARVQHLRRRHRLRPARRAGHRGARLGPDARRLERHRGRAGRLLRPRRSGALLEAERLARPLRLPRGPGLDGDHRRHRHRRGRWPRAAGRALRTPQRAGPRCVRPCGAGSARLPDQAAGPRHAGGDHRGPGHLRARRRHAPFGGAADGPGARRPPVGGSGGADDGSRRGDRSRLGPGRAVPLGRLRHRGRRCDGAHGLDIVPALGRGALTMVTALPPGPPEPDRGRHQL</sequence>
<evidence type="ECO:0000256" key="1">
    <source>
        <dbReference type="SAM" id="MobiDB-lite"/>
    </source>
</evidence>
<feature type="compositionally biased region" description="Basic and acidic residues" evidence="1">
    <location>
        <begin position="221"/>
        <end position="230"/>
    </location>
</feature>
<accession>A0A6J4HEF8</accession>
<gene>
    <name evidence="2" type="ORF">AVDCRST_MAG76-696</name>
</gene>
<name>A0A6J4HEF8_9ACTN</name>
<reference evidence="2" key="1">
    <citation type="submission" date="2020-02" db="EMBL/GenBank/DDBJ databases">
        <authorList>
            <person name="Meier V. D."/>
        </authorList>
    </citation>
    <scope>NUCLEOTIDE SEQUENCE</scope>
    <source>
        <strain evidence="2">AVDCRST_MAG76</strain>
    </source>
</reference>
<dbReference type="AlphaFoldDB" id="A0A6J4HEF8"/>
<evidence type="ECO:0000313" key="2">
    <source>
        <dbReference type="EMBL" id="CAA9221025.1"/>
    </source>
</evidence>
<organism evidence="2">
    <name type="scientific">uncultured Acidimicrobiales bacterium</name>
    <dbReference type="NCBI Taxonomy" id="310071"/>
    <lineage>
        <taxon>Bacteria</taxon>
        <taxon>Bacillati</taxon>
        <taxon>Actinomycetota</taxon>
        <taxon>Acidimicrobiia</taxon>
        <taxon>Acidimicrobiales</taxon>
        <taxon>environmental samples</taxon>
    </lineage>
</organism>
<feature type="non-terminal residue" evidence="2">
    <location>
        <position position="286"/>
    </location>
</feature>
<feature type="compositionally biased region" description="Basic residues" evidence="1">
    <location>
        <begin position="132"/>
        <end position="141"/>
    </location>
</feature>
<dbReference type="EMBL" id="CADCSZ010000040">
    <property type="protein sequence ID" value="CAA9221025.1"/>
    <property type="molecule type" value="Genomic_DNA"/>
</dbReference>
<feature type="compositionally biased region" description="Basic residues" evidence="1">
    <location>
        <begin position="187"/>
        <end position="197"/>
    </location>
</feature>
<feature type="non-terminal residue" evidence="2">
    <location>
        <position position="1"/>
    </location>
</feature>
<feature type="compositionally biased region" description="Low complexity" evidence="1">
    <location>
        <begin position="198"/>
        <end position="213"/>
    </location>
</feature>
<protein>
    <submittedName>
        <fullName evidence="2">Mn-Zn_transporter_SitD</fullName>
    </submittedName>
</protein>
<feature type="region of interest" description="Disordered" evidence="1">
    <location>
        <begin position="121"/>
        <end position="250"/>
    </location>
</feature>